<keyword evidence="1" id="KW-0812">Transmembrane</keyword>
<keyword evidence="1" id="KW-0472">Membrane</keyword>
<evidence type="ECO:0000313" key="3">
    <source>
        <dbReference type="Proteomes" id="UP000008037"/>
    </source>
</evidence>
<dbReference type="GeneID" id="13795419"/>
<evidence type="ECO:0000313" key="2">
    <source>
        <dbReference type="EMBL" id="AFU57966.1"/>
    </source>
</evidence>
<dbReference type="KEGG" id="nga:Ngar_c10240"/>
<dbReference type="InParanoid" id="K0I9E5"/>
<dbReference type="STRING" id="1237085.Ngar_c10240"/>
<proteinExistence type="predicted"/>
<evidence type="ECO:0008006" key="4">
    <source>
        <dbReference type="Google" id="ProtNLM"/>
    </source>
</evidence>
<dbReference type="EMBL" id="CP002408">
    <property type="protein sequence ID" value="AFU57966.1"/>
    <property type="molecule type" value="Genomic_DNA"/>
</dbReference>
<gene>
    <name evidence="2" type="ordered locus">Ngar_c10240</name>
</gene>
<accession>K0I9E5</accession>
<keyword evidence="3" id="KW-1185">Reference proteome</keyword>
<keyword evidence="1" id="KW-1133">Transmembrane helix</keyword>
<organism evidence="2 3">
    <name type="scientific">Nitrososphaera gargensis (strain Ga9.2)</name>
    <dbReference type="NCBI Taxonomy" id="1237085"/>
    <lineage>
        <taxon>Archaea</taxon>
        <taxon>Nitrososphaerota</taxon>
        <taxon>Nitrososphaeria</taxon>
        <taxon>Nitrososphaerales</taxon>
        <taxon>Nitrososphaeraceae</taxon>
        <taxon>Nitrososphaera</taxon>
    </lineage>
</organism>
<dbReference type="HOGENOM" id="CLU_1870805_0_0_2"/>
<feature type="transmembrane region" description="Helical" evidence="1">
    <location>
        <begin position="6"/>
        <end position="29"/>
    </location>
</feature>
<dbReference type="AlphaFoldDB" id="K0I9E5"/>
<evidence type="ECO:0000256" key="1">
    <source>
        <dbReference type="SAM" id="Phobius"/>
    </source>
</evidence>
<name>K0I9E5_NITGG</name>
<sequence>MVDEFNAGIALAIATMASPVLVYFVLAGLPSTATASQISGRLESQIEGLGVQIQDGDLDYLNDINFKNSNPEERLRIAYERSAQVEVNRCLGDSQNKEMCKDTMALLVDSCTDSSMYVAACDDPRLANYRTTNLKN</sequence>
<dbReference type="Proteomes" id="UP000008037">
    <property type="component" value="Chromosome"/>
</dbReference>
<protein>
    <recommendedName>
        <fullName evidence="4">Transmembrane protein</fullName>
    </recommendedName>
</protein>
<dbReference type="BioCyc" id="CNIT1237085:G1324-1022-MONOMER"/>
<reference evidence="2 3" key="1">
    <citation type="journal article" date="2012" name="Environ. Microbiol.">
        <title>The genome of the ammonia-oxidizing Candidatus Nitrososphaera gargensis: insights into metabolic versatility and environmental adaptations.</title>
        <authorList>
            <person name="Spang A."/>
            <person name="Poehlein A."/>
            <person name="Offre P."/>
            <person name="Zumbragel S."/>
            <person name="Haider S."/>
            <person name="Rychlik N."/>
            <person name="Nowka B."/>
            <person name="Schmeisser C."/>
            <person name="Lebedeva E.V."/>
            <person name="Rattei T."/>
            <person name="Bohm C."/>
            <person name="Schmid M."/>
            <person name="Galushko A."/>
            <person name="Hatzenpichler R."/>
            <person name="Weinmaier T."/>
            <person name="Daniel R."/>
            <person name="Schleper C."/>
            <person name="Spieck E."/>
            <person name="Streit W."/>
            <person name="Wagner M."/>
        </authorList>
    </citation>
    <scope>NUCLEOTIDE SEQUENCE [LARGE SCALE GENOMIC DNA]</scope>
    <source>
        <strain evidence="3">Ga9.2</strain>
    </source>
</reference>
<dbReference type="RefSeq" id="WP_015018507.1">
    <property type="nucleotide sequence ID" value="NC_018719.1"/>
</dbReference>